<dbReference type="CDD" id="cd01562">
    <property type="entry name" value="Thr-dehyd"/>
    <property type="match status" value="1"/>
</dbReference>
<dbReference type="SUPFAM" id="SSF53686">
    <property type="entry name" value="Tryptophan synthase beta subunit-like PLP-dependent enzymes"/>
    <property type="match status" value="1"/>
</dbReference>
<dbReference type="GO" id="GO:0009097">
    <property type="term" value="P:isoleucine biosynthetic process"/>
    <property type="evidence" value="ECO:0007669"/>
    <property type="project" value="TreeGrafter"/>
</dbReference>
<keyword evidence="4" id="KW-0456">Lyase</keyword>
<feature type="domain" description="Tryptophan synthase beta chain-like PALP" evidence="5">
    <location>
        <begin position="20"/>
        <end position="309"/>
    </location>
</feature>
<proteinExistence type="inferred from homology"/>
<accession>A0A381YG06</accession>
<dbReference type="FunFam" id="3.40.50.1100:FF:000005">
    <property type="entry name" value="Threonine dehydratase catabolic"/>
    <property type="match status" value="1"/>
</dbReference>
<dbReference type="InterPro" id="IPR036052">
    <property type="entry name" value="TrpB-like_PALP_sf"/>
</dbReference>
<dbReference type="PANTHER" id="PTHR48078">
    <property type="entry name" value="THREONINE DEHYDRATASE, MITOCHONDRIAL-RELATED"/>
    <property type="match status" value="1"/>
</dbReference>
<evidence type="ECO:0000256" key="2">
    <source>
        <dbReference type="ARBA" id="ARBA00010869"/>
    </source>
</evidence>
<dbReference type="InterPro" id="IPR050147">
    <property type="entry name" value="Ser/Thr_Dehydratase"/>
</dbReference>
<comment type="cofactor">
    <cofactor evidence="1">
        <name>pyridoxal 5'-phosphate</name>
        <dbReference type="ChEBI" id="CHEBI:597326"/>
    </cofactor>
</comment>
<dbReference type="GO" id="GO:0006567">
    <property type="term" value="P:L-threonine catabolic process"/>
    <property type="evidence" value="ECO:0007669"/>
    <property type="project" value="TreeGrafter"/>
</dbReference>
<evidence type="ECO:0000256" key="4">
    <source>
        <dbReference type="ARBA" id="ARBA00023239"/>
    </source>
</evidence>
<organism evidence="6">
    <name type="scientific">marine metagenome</name>
    <dbReference type="NCBI Taxonomy" id="408172"/>
    <lineage>
        <taxon>unclassified sequences</taxon>
        <taxon>metagenomes</taxon>
        <taxon>ecological metagenomes</taxon>
    </lineage>
</organism>
<dbReference type="PANTHER" id="PTHR48078:SF6">
    <property type="entry name" value="L-THREONINE DEHYDRATASE CATABOLIC TDCB"/>
    <property type="match status" value="1"/>
</dbReference>
<evidence type="ECO:0000259" key="5">
    <source>
        <dbReference type="Pfam" id="PF00291"/>
    </source>
</evidence>
<dbReference type="InterPro" id="IPR001926">
    <property type="entry name" value="TrpB-like_PALP"/>
</dbReference>
<dbReference type="GO" id="GO:0006565">
    <property type="term" value="P:L-serine catabolic process"/>
    <property type="evidence" value="ECO:0007669"/>
    <property type="project" value="TreeGrafter"/>
</dbReference>
<evidence type="ECO:0000313" key="6">
    <source>
        <dbReference type="EMBL" id="SVA75532.1"/>
    </source>
</evidence>
<dbReference type="Gene3D" id="3.40.50.1100">
    <property type="match status" value="2"/>
</dbReference>
<gene>
    <name evidence="6" type="ORF">METZ01_LOCUS128386</name>
</gene>
<reference evidence="6" key="1">
    <citation type="submission" date="2018-05" db="EMBL/GenBank/DDBJ databases">
        <authorList>
            <person name="Lanie J.A."/>
            <person name="Ng W.-L."/>
            <person name="Kazmierczak K.M."/>
            <person name="Andrzejewski T.M."/>
            <person name="Davidsen T.M."/>
            <person name="Wayne K.J."/>
            <person name="Tettelin H."/>
            <person name="Glass J.I."/>
            <person name="Rusch D."/>
            <person name="Podicherti R."/>
            <person name="Tsui H.-C.T."/>
            <person name="Winkler M.E."/>
        </authorList>
    </citation>
    <scope>NUCLEOTIDE SEQUENCE</scope>
</reference>
<evidence type="ECO:0000256" key="3">
    <source>
        <dbReference type="ARBA" id="ARBA00022898"/>
    </source>
</evidence>
<dbReference type="EMBL" id="UINC01018068">
    <property type="protein sequence ID" value="SVA75532.1"/>
    <property type="molecule type" value="Genomic_DNA"/>
</dbReference>
<protein>
    <recommendedName>
        <fullName evidence="5">Tryptophan synthase beta chain-like PALP domain-containing protein</fullName>
    </recommendedName>
</protein>
<dbReference type="GO" id="GO:0004794">
    <property type="term" value="F:threonine deaminase activity"/>
    <property type="evidence" value="ECO:0007669"/>
    <property type="project" value="TreeGrafter"/>
</dbReference>
<dbReference type="Pfam" id="PF00291">
    <property type="entry name" value="PALP"/>
    <property type="match status" value="1"/>
</dbReference>
<dbReference type="AlphaFoldDB" id="A0A381YG06"/>
<comment type="similarity">
    <text evidence="2">Belongs to the serine/threonine dehydratase family.</text>
</comment>
<sequence>MSETVPPTIDDIRAAAVRIAPHLHHTPLLGSHSLSELTGYKLSFKCENLQKTGSFKPRGAVNRIATLDPEAANRGIITISAGNHAQGVAYAAARLGIKAVVVMPETAVASKVEATRGYGAECILHGDVHSAFEKLQEVQQEKGLTLVHPFDDPMLIAGQGTVGLELLEKDGAPFDAVVVGVGGGGLIAGVATALSSLAPETRVFGVEPEGAATMTLALAAGSVVRLDDLNTIADGLAPPFVGELNLAVVEHLVESVVRVTDIEIRYAMALLLERMKLLVEPAGAAAFAALMNGKIPVERGTRVAVILSGGNVDVQRLAELLPGHKRSPA</sequence>
<dbReference type="GO" id="GO:0003941">
    <property type="term" value="F:L-serine ammonia-lyase activity"/>
    <property type="evidence" value="ECO:0007669"/>
    <property type="project" value="TreeGrafter"/>
</dbReference>
<evidence type="ECO:0000256" key="1">
    <source>
        <dbReference type="ARBA" id="ARBA00001933"/>
    </source>
</evidence>
<dbReference type="FunFam" id="3.40.50.1100:FF:000007">
    <property type="entry name" value="L-threonine dehydratase catabolic TdcB"/>
    <property type="match status" value="1"/>
</dbReference>
<name>A0A381YG06_9ZZZZ</name>
<keyword evidence="3" id="KW-0663">Pyridoxal phosphate</keyword>